<reference evidence="2 3" key="1">
    <citation type="journal article" date="2020" name="Genome Biol. Evol.">
        <title>Comparative genomics of Sclerotiniaceae.</title>
        <authorList>
            <person name="Valero Jimenez C.A."/>
            <person name="Steentjes M."/>
            <person name="Scholten O.E."/>
            <person name="Van Kan J.A.L."/>
        </authorList>
    </citation>
    <scope>NUCLEOTIDE SEQUENCE [LARGE SCALE GENOMIC DNA]</scope>
    <source>
        <strain evidence="2 3">MUCL 94</strain>
    </source>
</reference>
<dbReference type="Proteomes" id="UP000710849">
    <property type="component" value="Unassembled WGS sequence"/>
</dbReference>
<feature type="region of interest" description="Disordered" evidence="1">
    <location>
        <begin position="1"/>
        <end position="40"/>
    </location>
</feature>
<sequence length="72" mass="8453">MDDRLDKRKEKENAGKGKERKGKERKGKERKEKSRRKRMYGLRYSRLQDSKKDILSILGGPGGPRELEMFDG</sequence>
<evidence type="ECO:0000256" key="1">
    <source>
        <dbReference type="SAM" id="MobiDB-lite"/>
    </source>
</evidence>
<dbReference type="RefSeq" id="XP_038732487.1">
    <property type="nucleotide sequence ID" value="XM_038876780.1"/>
</dbReference>
<keyword evidence="3" id="KW-1185">Reference proteome</keyword>
<comment type="caution">
    <text evidence="2">The sequence shown here is derived from an EMBL/GenBank/DDBJ whole genome shotgun (WGS) entry which is preliminary data.</text>
</comment>
<evidence type="ECO:0000313" key="3">
    <source>
        <dbReference type="Proteomes" id="UP000710849"/>
    </source>
</evidence>
<evidence type="ECO:0000313" key="2">
    <source>
        <dbReference type="EMBL" id="KAF7942813.1"/>
    </source>
</evidence>
<dbReference type="GeneID" id="62149856"/>
<dbReference type="AlphaFoldDB" id="A0A9P5ILN5"/>
<gene>
    <name evidence="2" type="ORF">EAE97_006267</name>
</gene>
<protein>
    <submittedName>
        <fullName evidence="2">Uncharacterized protein</fullName>
    </submittedName>
</protein>
<accession>A0A9P5ILN5</accession>
<organism evidence="2 3">
    <name type="scientific">Botrytis byssoidea</name>
    <dbReference type="NCBI Taxonomy" id="139641"/>
    <lineage>
        <taxon>Eukaryota</taxon>
        <taxon>Fungi</taxon>
        <taxon>Dikarya</taxon>
        <taxon>Ascomycota</taxon>
        <taxon>Pezizomycotina</taxon>
        <taxon>Leotiomycetes</taxon>
        <taxon>Helotiales</taxon>
        <taxon>Sclerotiniaceae</taxon>
        <taxon>Botrytis</taxon>
    </lineage>
</organism>
<dbReference type="EMBL" id="RCSW01000011">
    <property type="protein sequence ID" value="KAF7942813.1"/>
    <property type="molecule type" value="Genomic_DNA"/>
</dbReference>
<proteinExistence type="predicted"/>
<feature type="compositionally biased region" description="Basic and acidic residues" evidence="1">
    <location>
        <begin position="1"/>
        <end position="17"/>
    </location>
</feature>
<name>A0A9P5ILN5_9HELO</name>